<protein>
    <recommendedName>
        <fullName evidence="2">No apical meristem-associated C-terminal domain-containing protein</fullName>
    </recommendedName>
</protein>
<feature type="domain" description="No apical meristem-associated C-terminal" evidence="2">
    <location>
        <begin position="128"/>
        <end position="297"/>
    </location>
</feature>
<dbReference type="Proteomes" id="UP000729402">
    <property type="component" value="Unassembled WGS sequence"/>
</dbReference>
<name>A0A8J6BYU6_ZIZPA</name>
<dbReference type="InterPro" id="IPR029466">
    <property type="entry name" value="NAM-associated_C"/>
</dbReference>
<dbReference type="Pfam" id="PF14303">
    <property type="entry name" value="NAM-associated"/>
    <property type="match status" value="1"/>
</dbReference>
<feature type="region of interest" description="Disordered" evidence="1">
    <location>
        <begin position="1"/>
        <end position="39"/>
    </location>
</feature>
<evidence type="ECO:0000259" key="2">
    <source>
        <dbReference type="Pfam" id="PF14303"/>
    </source>
</evidence>
<feature type="region of interest" description="Disordered" evidence="1">
    <location>
        <begin position="156"/>
        <end position="176"/>
    </location>
</feature>
<evidence type="ECO:0000256" key="1">
    <source>
        <dbReference type="SAM" id="MobiDB-lite"/>
    </source>
</evidence>
<reference evidence="3" key="2">
    <citation type="submission" date="2021-02" db="EMBL/GenBank/DDBJ databases">
        <authorList>
            <person name="Kimball J.A."/>
            <person name="Haas M.W."/>
            <person name="Macchietto M."/>
            <person name="Kono T."/>
            <person name="Duquette J."/>
            <person name="Shao M."/>
        </authorList>
    </citation>
    <scope>NUCLEOTIDE SEQUENCE</scope>
    <source>
        <tissue evidence="3">Fresh leaf tissue</tissue>
    </source>
</reference>
<dbReference type="AlphaFoldDB" id="A0A8J6BYU6"/>
<dbReference type="PANTHER" id="PTHR45023">
    <property type="match status" value="1"/>
</dbReference>
<accession>A0A8J6BYU6</accession>
<comment type="caution">
    <text evidence="3">The sequence shown here is derived from an EMBL/GenBank/DDBJ whole genome shotgun (WGS) entry which is preliminary data.</text>
</comment>
<organism evidence="3 4">
    <name type="scientific">Zizania palustris</name>
    <name type="common">Northern wild rice</name>
    <dbReference type="NCBI Taxonomy" id="103762"/>
    <lineage>
        <taxon>Eukaryota</taxon>
        <taxon>Viridiplantae</taxon>
        <taxon>Streptophyta</taxon>
        <taxon>Embryophyta</taxon>
        <taxon>Tracheophyta</taxon>
        <taxon>Spermatophyta</taxon>
        <taxon>Magnoliopsida</taxon>
        <taxon>Liliopsida</taxon>
        <taxon>Poales</taxon>
        <taxon>Poaceae</taxon>
        <taxon>BOP clade</taxon>
        <taxon>Oryzoideae</taxon>
        <taxon>Oryzeae</taxon>
        <taxon>Zizaniinae</taxon>
        <taxon>Zizania</taxon>
    </lineage>
</organism>
<dbReference type="EMBL" id="JAAALK010000079">
    <property type="protein sequence ID" value="KAG8096925.1"/>
    <property type="molecule type" value="Genomic_DNA"/>
</dbReference>
<evidence type="ECO:0000313" key="4">
    <source>
        <dbReference type="Proteomes" id="UP000729402"/>
    </source>
</evidence>
<evidence type="ECO:0000313" key="3">
    <source>
        <dbReference type="EMBL" id="KAG8096925.1"/>
    </source>
</evidence>
<proteinExistence type="predicted"/>
<dbReference type="PANTHER" id="PTHR45023:SF4">
    <property type="entry name" value="GLYCINE-RICH PROTEIN-RELATED"/>
    <property type="match status" value="1"/>
</dbReference>
<gene>
    <name evidence="3" type="ORF">GUJ93_ZPchr0013g34029</name>
</gene>
<dbReference type="OrthoDB" id="663296at2759"/>
<sequence length="310" mass="35178">MLDGQLPRVPDGQHHQVPGGVDLDLADGGEMQGQGHPHPPMAALAGDDLDFISRMSYSSGHNPYSALEHTSNENSFVNGNGYFFNMMMDETNLDGIDNSNNTYADEQSQAMQVAEACALYKAEDEHEKAFQFMHCWNKLRTQPKWLAKLDELPAARTGNKKQKRSSNGDPNETLPIEIGQDDAEGVEANVLTRPIGKKKAKAALIQEKKKSVTSTLENMWAQKKETDEEKEVKKEERFKKAFALEEERVANEKRLVEVRIQEVQLQKKRDEERIMTMALTALPDEQKKYYMCLQIEIMSRPNSKENSNLY</sequence>
<keyword evidence="4" id="KW-1185">Reference proteome</keyword>
<reference evidence="3" key="1">
    <citation type="journal article" date="2021" name="bioRxiv">
        <title>Whole Genome Assembly and Annotation of Northern Wild Rice, Zizania palustris L., Supports a Whole Genome Duplication in the Zizania Genus.</title>
        <authorList>
            <person name="Haas M."/>
            <person name="Kono T."/>
            <person name="Macchietto M."/>
            <person name="Millas R."/>
            <person name="McGilp L."/>
            <person name="Shao M."/>
            <person name="Duquette J."/>
            <person name="Hirsch C.N."/>
            <person name="Kimball J."/>
        </authorList>
    </citation>
    <scope>NUCLEOTIDE SEQUENCE</scope>
    <source>
        <tissue evidence="3">Fresh leaf tissue</tissue>
    </source>
</reference>